<evidence type="ECO:0000313" key="2">
    <source>
        <dbReference type="EMBL" id="CAG5035195.1"/>
    </source>
</evidence>
<evidence type="ECO:0000256" key="1">
    <source>
        <dbReference type="SAM" id="SignalP"/>
    </source>
</evidence>
<feature type="chain" id="PRO_5035771746" evidence="1">
    <location>
        <begin position="35"/>
        <end position="96"/>
    </location>
</feature>
<reference evidence="2" key="1">
    <citation type="submission" date="2021-04" db="EMBL/GenBank/DDBJ databases">
        <authorList>
            <person name="Tunstrom K."/>
        </authorList>
    </citation>
    <scope>NUCLEOTIDE SEQUENCE</scope>
</reference>
<comment type="caution">
    <text evidence="2">The sequence shown here is derived from an EMBL/GenBank/DDBJ whole genome shotgun (WGS) entry which is preliminary data.</text>
</comment>
<dbReference type="AlphaFoldDB" id="A0A8S3XN97"/>
<feature type="signal peptide" evidence="1">
    <location>
        <begin position="1"/>
        <end position="34"/>
    </location>
</feature>
<sequence>MEGKPQALAAAAWRVRPQLWPALAHTLAALVSRAALLPADLCECNPEHCAYTLDGGQASGAGAGGGVARAAAAVAGADAHTGRAGAARCPAARGPL</sequence>
<dbReference type="EMBL" id="CAJQZP010001271">
    <property type="protein sequence ID" value="CAG5035195.1"/>
    <property type="molecule type" value="Genomic_DNA"/>
</dbReference>
<accession>A0A8S3XN97</accession>
<keyword evidence="1" id="KW-0732">Signal</keyword>
<keyword evidence="3" id="KW-1185">Reference proteome</keyword>
<gene>
    <name evidence="2" type="ORF">PAPOLLO_LOCUS20502</name>
</gene>
<evidence type="ECO:0000313" key="3">
    <source>
        <dbReference type="Proteomes" id="UP000691718"/>
    </source>
</evidence>
<organism evidence="2 3">
    <name type="scientific">Parnassius apollo</name>
    <name type="common">Apollo butterfly</name>
    <name type="synonym">Papilio apollo</name>
    <dbReference type="NCBI Taxonomy" id="110799"/>
    <lineage>
        <taxon>Eukaryota</taxon>
        <taxon>Metazoa</taxon>
        <taxon>Ecdysozoa</taxon>
        <taxon>Arthropoda</taxon>
        <taxon>Hexapoda</taxon>
        <taxon>Insecta</taxon>
        <taxon>Pterygota</taxon>
        <taxon>Neoptera</taxon>
        <taxon>Endopterygota</taxon>
        <taxon>Lepidoptera</taxon>
        <taxon>Glossata</taxon>
        <taxon>Ditrysia</taxon>
        <taxon>Papilionoidea</taxon>
        <taxon>Papilionidae</taxon>
        <taxon>Parnassiinae</taxon>
        <taxon>Parnassini</taxon>
        <taxon>Parnassius</taxon>
        <taxon>Parnassius</taxon>
    </lineage>
</organism>
<name>A0A8S3XN97_PARAO</name>
<proteinExistence type="predicted"/>
<protein>
    <submittedName>
        <fullName evidence="2">(apollo) hypothetical protein</fullName>
    </submittedName>
</protein>
<dbReference type="Proteomes" id="UP000691718">
    <property type="component" value="Unassembled WGS sequence"/>
</dbReference>